<gene>
    <name evidence="3" type="ORF">BN1723_019444</name>
</gene>
<feature type="region of interest" description="Disordered" evidence="1">
    <location>
        <begin position="37"/>
        <end position="83"/>
    </location>
</feature>
<feature type="signal peptide" evidence="2">
    <location>
        <begin position="1"/>
        <end position="24"/>
    </location>
</feature>
<name>A0A0G4NDR4_VERLO</name>
<feature type="chain" id="PRO_5002568191" evidence="2">
    <location>
        <begin position="25"/>
        <end position="83"/>
    </location>
</feature>
<evidence type="ECO:0000313" key="4">
    <source>
        <dbReference type="Proteomes" id="UP000045706"/>
    </source>
</evidence>
<evidence type="ECO:0000256" key="1">
    <source>
        <dbReference type="SAM" id="MobiDB-lite"/>
    </source>
</evidence>
<sequence length="83" mass="9282">STATAHTHAALRRLALFLLPSYEANLCRCPRHRSARRCHPTLPTQVDQARHLPQAARQADPGPPRSRQPPPHPGREDSLQPSR</sequence>
<dbReference type="Proteomes" id="UP000045706">
    <property type="component" value="Unassembled WGS sequence"/>
</dbReference>
<evidence type="ECO:0000256" key="2">
    <source>
        <dbReference type="SAM" id="SignalP"/>
    </source>
</evidence>
<dbReference type="EMBL" id="CVQI01034006">
    <property type="protein sequence ID" value="CRK44425.1"/>
    <property type="molecule type" value="Genomic_DNA"/>
</dbReference>
<feature type="compositionally biased region" description="Pro residues" evidence="1">
    <location>
        <begin position="61"/>
        <end position="72"/>
    </location>
</feature>
<reference evidence="4" key="1">
    <citation type="submission" date="2015-05" db="EMBL/GenBank/DDBJ databases">
        <authorList>
            <person name="Fogelqvist Johan"/>
        </authorList>
    </citation>
    <scope>NUCLEOTIDE SEQUENCE [LARGE SCALE GENOMIC DNA]</scope>
</reference>
<protein>
    <submittedName>
        <fullName evidence="3">Uncharacterized protein</fullName>
    </submittedName>
</protein>
<proteinExistence type="predicted"/>
<evidence type="ECO:0000313" key="3">
    <source>
        <dbReference type="EMBL" id="CRK44425.1"/>
    </source>
</evidence>
<keyword evidence="2" id="KW-0732">Signal</keyword>
<accession>A0A0G4NDR4</accession>
<organism evidence="3 4">
    <name type="scientific">Verticillium longisporum</name>
    <name type="common">Verticillium dahliae var. longisporum</name>
    <dbReference type="NCBI Taxonomy" id="100787"/>
    <lineage>
        <taxon>Eukaryota</taxon>
        <taxon>Fungi</taxon>
        <taxon>Dikarya</taxon>
        <taxon>Ascomycota</taxon>
        <taxon>Pezizomycotina</taxon>
        <taxon>Sordariomycetes</taxon>
        <taxon>Hypocreomycetidae</taxon>
        <taxon>Glomerellales</taxon>
        <taxon>Plectosphaerellaceae</taxon>
        <taxon>Verticillium</taxon>
    </lineage>
</organism>
<feature type="compositionally biased region" description="Basic and acidic residues" evidence="1">
    <location>
        <begin position="73"/>
        <end position="83"/>
    </location>
</feature>
<dbReference type="AlphaFoldDB" id="A0A0G4NDR4"/>
<feature type="non-terminal residue" evidence="3">
    <location>
        <position position="1"/>
    </location>
</feature>